<protein>
    <submittedName>
        <fullName evidence="3">Uncharacterized protein</fullName>
    </submittedName>
</protein>
<feature type="region of interest" description="Disordered" evidence="2">
    <location>
        <begin position="371"/>
        <end position="546"/>
    </location>
</feature>
<keyword evidence="1" id="KW-0175">Coiled coil</keyword>
<accession>A0A9P6TVR7</accession>
<proteinExistence type="predicted"/>
<feature type="compositionally biased region" description="Polar residues" evidence="2">
    <location>
        <begin position="225"/>
        <end position="268"/>
    </location>
</feature>
<sequence>MVDHPDLPQAYSSSQRQQQHSQQPHHHHHHRQQQQHAQPPTHQHKQQQPLHHSSQTHRVYQHHSQDIQGPLSAGVIEGHRAFASFRGSLHHHPRQTSSSLTTSSSSYPNLSVADILDRYQDAHKDFLVSILNAKAKEDERKAEEERYKTEQIKLQSKQLELELALERRRGSPPAGMYTRRSLTTNNDAAPYHTNYRTGLRSGSSSALDASRPHYGRHTHHDHSNAHSAQDLQEQPSSQHSGAHSSYQEQTQPQTQGRPPSLKINTAVRQSYPKHPQPHSSSSTSMQGPPPPGPNSSKGSGRHYAMSFSASAQSSPITAMDYQSHIPPPLTPKDDHISPTSALSPGPGQNLKRKSTHHDAIMDAVRAKVLRNAGQNQQQREQQHPFKKVGADSVTRRRTHPFNTSPERSKRAVDAIASSKSKHGHPDNGSVSAAITSDVKMDRPSPTSRPSSSSPISPSTPTSTREETSNMGSGRSSSGSPASQKPAVESHSLVKLERTDDRNGRPKSPLREDVRPDTNASSEQERARKYELDHVRAERSSGVVLAN</sequence>
<keyword evidence="4" id="KW-1185">Reference proteome</keyword>
<evidence type="ECO:0000256" key="1">
    <source>
        <dbReference type="SAM" id="Coils"/>
    </source>
</evidence>
<feature type="compositionally biased region" description="Polar residues" evidence="2">
    <location>
        <begin position="194"/>
        <end position="207"/>
    </location>
</feature>
<feature type="compositionally biased region" description="Low complexity" evidence="2">
    <location>
        <begin position="34"/>
        <end position="53"/>
    </location>
</feature>
<feature type="compositionally biased region" description="Low complexity" evidence="2">
    <location>
        <begin position="96"/>
        <end position="106"/>
    </location>
</feature>
<name>A0A9P6TVR7_9FUNG</name>
<feature type="compositionally biased region" description="Low complexity" evidence="2">
    <location>
        <begin position="8"/>
        <end position="22"/>
    </location>
</feature>
<evidence type="ECO:0000313" key="3">
    <source>
        <dbReference type="EMBL" id="KAG0248730.1"/>
    </source>
</evidence>
<organism evidence="3 4">
    <name type="scientific">Mortierella polycephala</name>
    <dbReference type="NCBI Taxonomy" id="41804"/>
    <lineage>
        <taxon>Eukaryota</taxon>
        <taxon>Fungi</taxon>
        <taxon>Fungi incertae sedis</taxon>
        <taxon>Mucoromycota</taxon>
        <taxon>Mortierellomycotina</taxon>
        <taxon>Mortierellomycetes</taxon>
        <taxon>Mortierellales</taxon>
        <taxon>Mortierellaceae</taxon>
        <taxon>Mortierella</taxon>
    </lineage>
</organism>
<feature type="compositionally biased region" description="Low complexity" evidence="2">
    <location>
        <begin position="277"/>
        <end position="286"/>
    </location>
</feature>
<dbReference type="Proteomes" id="UP000726737">
    <property type="component" value="Unassembled WGS sequence"/>
</dbReference>
<feature type="region of interest" description="Disordered" evidence="2">
    <location>
        <begin position="88"/>
        <end position="108"/>
    </location>
</feature>
<feature type="region of interest" description="Disordered" evidence="2">
    <location>
        <begin position="165"/>
        <end position="355"/>
    </location>
</feature>
<comment type="caution">
    <text evidence="3">The sequence shown here is derived from an EMBL/GenBank/DDBJ whole genome shotgun (WGS) entry which is preliminary data.</text>
</comment>
<evidence type="ECO:0000256" key="2">
    <source>
        <dbReference type="SAM" id="MobiDB-lite"/>
    </source>
</evidence>
<feature type="compositionally biased region" description="Polar residues" evidence="2">
    <location>
        <begin position="307"/>
        <end position="316"/>
    </location>
</feature>
<feature type="compositionally biased region" description="Basic residues" evidence="2">
    <location>
        <begin position="23"/>
        <end position="33"/>
    </location>
</feature>
<reference evidence="3" key="1">
    <citation type="journal article" date="2020" name="Fungal Divers.">
        <title>Resolving the Mortierellaceae phylogeny through synthesis of multi-gene phylogenetics and phylogenomics.</title>
        <authorList>
            <person name="Vandepol N."/>
            <person name="Liber J."/>
            <person name="Desiro A."/>
            <person name="Na H."/>
            <person name="Kennedy M."/>
            <person name="Barry K."/>
            <person name="Grigoriev I.V."/>
            <person name="Miller A.N."/>
            <person name="O'Donnell K."/>
            <person name="Stajich J.E."/>
            <person name="Bonito G."/>
        </authorList>
    </citation>
    <scope>NUCLEOTIDE SEQUENCE</scope>
    <source>
        <strain evidence="3">KOD948</strain>
    </source>
</reference>
<gene>
    <name evidence="3" type="ORF">BG011_009974</name>
</gene>
<feature type="region of interest" description="Disordered" evidence="2">
    <location>
        <begin position="1"/>
        <end position="67"/>
    </location>
</feature>
<feature type="compositionally biased region" description="Basic and acidic residues" evidence="2">
    <location>
        <begin position="522"/>
        <end position="538"/>
    </location>
</feature>
<feature type="compositionally biased region" description="Low complexity" evidence="2">
    <location>
        <begin position="443"/>
        <end position="482"/>
    </location>
</feature>
<feature type="coiled-coil region" evidence="1">
    <location>
        <begin position="133"/>
        <end position="160"/>
    </location>
</feature>
<dbReference type="AlphaFoldDB" id="A0A9P6TVR7"/>
<feature type="compositionally biased region" description="Basic and acidic residues" evidence="2">
    <location>
        <begin position="491"/>
        <end position="515"/>
    </location>
</feature>
<dbReference type="OrthoDB" id="2272836at2759"/>
<evidence type="ECO:0000313" key="4">
    <source>
        <dbReference type="Proteomes" id="UP000726737"/>
    </source>
</evidence>
<dbReference type="EMBL" id="JAAAJA010000932">
    <property type="protein sequence ID" value="KAG0248730.1"/>
    <property type="molecule type" value="Genomic_DNA"/>
</dbReference>